<dbReference type="Pfam" id="PF03432">
    <property type="entry name" value="Relaxase"/>
    <property type="match status" value="1"/>
</dbReference>
<keyword evidence="3" id="KW-1185">Reference proteome</keyword>
<feature type="domain" description="MobA/VirD2-like nuclease" evidence="1">
    <location>
        <begin position="23"/>
        <end position="155"/>
    </location>
</feature>
<reference evidence="2 3" key="1">
    <citation type="journal article" date="2020" name="Cell Host Microbe">
        <title>Functional and Genomic Variation between Human-Derived Isolates of Lachnospiraceae Reveals Inter- and Intra-Species Diversity.</title>
        <authorList>
            <person name="Sorbara M.T."/>
            <person name="Littmann E.R."/>
            <person name="Fontana E."/>
            <person name="Moody T.U."/>
            <person name="Kohout C.E."/>
            <person name="Gjonbalaj M."/>
            <person name="Eaton V."/>
            <person name="Seok R."/>
            <person name="Leiner I.M."/>
            <person name="Pamer E.G."/>
        </authorList>
    </citation>
    <scope>NUCLEOTIDE SEQUENCE [LARGE SCALE GENOMIC DNA]</scope>
    <source>
        <strain evidence="2 3">MSK.14.16</strain>
    </source>
</reference>
<dbReference type="EMBL" id="JAAWUZ010000013">
    <property type="protein sequence ID" value="NSG29748.1"/>
    <property type="molecule type" value="Genomic_DNA"/>
</dbReference>
<accession>A0ABX2GWE0</accession>
<comment type="caution">
    <text evidence="2">The sequence shown here is derived from an EMBL/GenBank/DDBJ whole genome shotgun (WGS) entry which is preliminary data.</text>
</comment>
<dbReference type="RefSeq" id="WP_173866705.1">
    <property type="nucleotide sequence ID" value="NZ_JAAWUU010000045.1"/>
</dbReference>
<dbReference type="InterPro" id="IPR005094">
    <property type="entry name" value="Endonuclease_MobA/VirD2"/>
</dbReference>
<evidence type="ECO:0000313" key="2">
    <source>
        <dbReference type="EMBL" id="NSG29748.1"/>
    </source>
</evidence>
<sequence>MAVFKIIKGEYKNKDAIKNVITYIWGKEEENKTPNNIFGALGVDYENINLTISQFEKIQRVYRKDSGKRILHIVVGFSKKEVFSLQQYLSIGYDIAKLFGGEHQVFFGLHENRKNKMHIHFAVNPVNVYTGEKIHWQKQDIVQLNENVRQIVLKYRAKNIKNRKIYWWHLLESREI</sequence>
<organism evidence="2 3">
    <name type="scientific">Faecalicatena fissicatena</name>
    <dbReference type="NCBI Taxonomy" id="290055"/>
    <lineage>
        <taxon>Bacteria</taxon>
        <taxon>Bacillati</taxon>
        <taxon>Bacillota</taxon>
        <taxon>Clostridia</taxon>
        <taxon>Lachnospirales</taxon>
        <taxon>Lachnospiraceae</taxon>
        <taxon>Faecalicatena</taxon>
    </lineage>
</organism>
<evidence type="ECO:0000313" key="3">
    <source>
        <dbReference type="Proteomes" id="UP000821846"/>
    </source>
</evidence>
<proteinExistence type="predicted"/>
<name>A0ABX2GWE0_9FIRM</name>
<evidence type="ECO:0000259" key="1">
    <source>
        <dbReference type="Pfam" id="PF03432"/>
    </source>
</evidence>
<protein>
    <submittedName>
        <fullName evidence="2">Relaxase/mobilization nuclease domain-containing protein</fullName>
    </submittedName>
</protein>
<gene>
    <name evidence="2" type="ORF">HFM93_05550</name>
</gene>
<dbReference type="Proteomes" id="UP000821846">
    <property type="component" value="Unassembled WGS sequence"/>
</dbReference>